<dbReference type="PANTHER" id="PTHR34982">
    <property type="entry name" value="YOP PROTEINS TRANSLOCATION PROTEIN L"/>
    <property type="match status" value="1"/>
</dbReference>
<comment type="function">
    <text evidence="1">Needed for flagellar regrowth and assembly.</text>
</comment>
<comment type="similarity">
    <text evidence="2">Belongs to the FliH family.</text>
</comment>
<reference evidence="10 11" key="1">
    <citation type="submission" date="2015-01" db="EMBL/GenBank/DDBJ databases">
        <title>Draft genome sequences of the supercritical CO2 tolerant bacteria Bacillus subterraneus MITOT1 and Bacillus cereus MIT0214.</title>
        <authorList>
            <person name="Peet K.C."/>
            <person name="Thompson J.R."/>
        </authorList>
    </citation>
    <scope>NUCLEOTIDE SEQUENCE [LARGE SCALE GENOMIC DNA]</scope>
    <source>
        <strain evidence="10 11">MITOT1</strain>
    </source>
</reference>
<evidence type="ECO:0000256" key="1">
    <source>
        <dbReference type="ARBA" id="ARBA00003041"/>
    </source>
</evidence>
<keyword evidence="5" id="KW-0653">Protein transport</keyword>
<keyword evidence="4" id="KW-1005">Bacterial flagellum biogenesis</keyword>
<feature type="domain" description="Flagellar assembly protein FliH/Type III secretion system HrpE" evidence="9">
    <location>
        <begin position="120"/>
        <end position="242"/>
    </location>
</feature>
<dbReference type="PATRIC" id="fig|285983.3.peg.1473"/>
<evidence type="ECO:0000259" key="9">
    <source>
        <dbReference type="Pfam" id="PF02108"/>
    </source>
</evidence>
<name>A0A0D6Z6Z1_9BACI</name>
<protein>
    <recommendedName>
        <fullName evidence="7">Flagellar assembly protein FliH</fullName>
    </recommendedName>
</protein>
<dbReference type="GO" id="GO:0044781">
    <property type="term" value="P:bacterial-type flagellum organization"/>
    <property type="evidence" value="ECO:0007669"/>
    <property type="project" value="UniProtKB-KW"/>
</dbReference>
<dbReference type="GO" id="GO:0005829">
    <property type="term" value="C:cytosol"/>
    <property type="evidence" value="ECO:0007669"/>
    <property type="project" value="TreeGrafter"/>
</dbReference>
<keyword evidence="6" id="KW-1006">Bacterial flagellum protein export</keyword>
<dbReference type="PANTHER" id="PTHR34982:SF1">
    <property type="entry name" value="FLAGELLAR ASSEMBLY PROTEIN FLIH"/>
    <property type="match status" value="1"/>
</dbReference>
<evidence type="ECO:0000256" key="7">
    <source>
        <dbReference type="NCBIfam" id="TIGR03825"/>
    </source>
</evidence>
<keyword evidence="8" id="KW-0175">Coiled coil</keyword>
<dbReference type="AlphaFoldDB" id="A0A0D6Z6Z1"/>
<proteinExistence type="inferred from homology"/>
<evidence type="ECO:0000256" key="4">
    <source>
        <dbReference type="ARBA" id="ARBA00022795"/>
    </source>
</evidence>
<dbReference type="InterPro" id="IPR051472">
    <property type="entry name" value="T3SS_Stator/FliH"/>
</dbReference>
<comment type="caution">
    <text evidence="10">The sequence shown here is derived from an EMBL/GenBank/DDBJ whole genome shotgun (WGS) entry which is preliminary data.</text>
</comment>
<dbReference type="RefSeq" id="WP_044394467.1">
    <property type="nucleotide sequence ID" value="NZ_JXIQ01000103.1"/>
</dbReference>
<evidence type="ECO:0000313" key="10">
    <source>
        <dbReference type="EMBL" id="KIY21539.1"/>
    </source>
</evidence>
<accession>A0A0D6Z6Z1</accession>
<evidence type="ECO:0000256" key="6">
    <source>
        <dbReference type="ARBA" id="ARBA00023225"/>
    </source>
</evidence>
<dbReference type="EMBL" id="JXIQ01000103">
    <property type="protein sequence ID" value="KIY21539.1"/>
    <property type="molecule type" value="Genomic_DNA"/>
</dbReference>
<evidence type="ECO:0000313" key="11">
    <source>
        <dbReference type="Proteomes" id="UP000032512"/>
    </source>
</evidence>
<dbReference type="NCBIfam" id="TIGR03825">
    <property type="entry name" value="FliH_bacil"/>
    <property type="match status" value="1"/>
</dbReference>
<evidence type="ECO:0000256" key="8">
    <source>
        <dbReference type="SAM" id="Coils"/>
    </source>
</evidence>
<dbReference type="InterPro" id="IPR018035">
    <property type="entry name" value="Flagellar_FliH/T3SS_HrpE"/>
</dbReference>
<evidence type="ECO:0000256" key="2">
    <source>
        <dbReference type="ARBA" id="ARBA00006602"/>
    </source>
</evidence>
<evidence type="ECO:0000256" key="5">
    <source>
        <dbReference type="ARBA" id="ARBA00022927"/>
    </source>
</evidence>
<dbReference type="Proteomes" id="UP000032512">
    <property type="component" value="Unassembled WGS sequence"/>
</dbReference>
<feature type="coiled-coil region" evidence="8">
    <location>
        <begin position="65"/>
        <end position="130"/>
    </location>
</feature>
<evidence type="ECO:0000256" key="3">
    <source>
        <dbReference type="ARBA" id="ARBA00022448"/>
    </source>
</evidence>
<gene>
    <name evidence="10" type="ORF">UB32_13440</name>
</gene>
<keyword evidence="11" id="KW-1185">Reference proteome</keyword>
<dbReference type="InterPro" id="IPR022524">
    <property type="entry name" value="FliH_Bacilli"/>
</dbReference>
<dbReference type="Pfam" id="PF02108">
    <property type="entry name" value="FliH"/>
    <property type="match status" value="1"/>
</dbReference>
<keyword evidence="3" id="KW-0813">Transport</keyword>
<dbReference type="OrthoDB" id="19020at2"/>
<organism evidence="10 11">
    <name type="scientific">Mesobacillus subterraneus</name>
    <dbReference type="NCBI Taxonomy" id="285983"/>
    <lineage>
        <taxon>Bacteria</taxon>
        <taxon>Bacillati</taxon>
        <taxon>Bacillota</taxon>
        <taxon>Bacilli</taxon>
        <taxon>Bacillales</taxon>
        <taxon>Bacillaceae</taxon>
        <taxon>Mesobacillus</taxon>
    </lineage>
</organism>
<dbReference type="GO" id="GO:0015031">
    <property type="term" value="P:protein transport"/>
    <property type="evidence" value="ECO:0007669"/>
    <property type="project" value="UniProtKB-KW"/>
</dbReference>
<sequence>MSRLIKSQFTSSDLPPEKKVISIRMLDTSTDEKTASSVFPHTEDERKRILDDAEMEAKRIVSQAIEEAEFTRKQVQLERQDWEEQKQILAEESRQAGFDQGYQDGRNQGYEEYQQSIMFAQQIVQAAKQDYQNHIDSSEKVILDLGVTIAGKIIGEKLTADEGFLPLVKTALKNARDYKDIQLHVHPNHYQELLSHKEELIAMFPKEIVFYIYPDDGLIESSCIIESENGRMDASVDSQLEEIKTKLFEILESDLE</sequence>